<dbReference type="Pfam" id="PF12796">
    <property type="entry name" value="Ank_2"/>
    <property type="match status" value="2"/>
</dbReference>
<evidence type="ECO:0000256" key="6">
    <source>
        <dbReference type="SAM" id="MobiDB-lite"/>
    </source>
</evidence>
<dbReference type="SUPFAM" id="SSF48403">
    <property type="entry name" value="Ankyrin repeat"/>
    <property type="match status" value="1"/>
</dbReference>
<dbReference type="Gene3D" id="1.10.287.1490">
    <property type="match status" value="1"/>
</dbReference>
<keyword evidence="7" id="KW-0472">Membrane</keyword>
<dbReference type="PANTHER" id="PTHR24171:SF10">
    <property type="entry name" value="ANKYRIN REPEAT DOMAIN-CONTAINING PROTEIN 29-LIKE"/>
    <property type="match status" value="1"/>
</dbReference>
<evidence type="ECO:0000256" key="7">
    <source>
        <dbReference type="SAM" id="Phobius"/>
    </source>
</evidence>
<gene>
    <name evidence="8" type="primary">ankX_2</name>
    <name evidence="8" type="ORF">OCH7691_00776</name>
</gene>
<dbReference type="InterPro" id="IPR011990">
    <property type="entry name" value="TPR-like_helical_dom_sf"/>
</dbReference>
<keyword evidence="5" id="KW-0175">Coiled coil</keyword>
<dbReference type="PROSITE" id="PS50005">
    <property type="entry name" value="TPR"/>
    <property type="match status" value="1"/>
</dbReference>
<feature type="repeat" description="ANK" evidence="3">
    <location>
        <begin position="823"/>
        <end position="855"/>
    </location>
</feature>
<dbReference type="PROSITE" id="PS50088">
    <property type="entry name" value="ANK_REPEAT"/>
    <property type="match status" value="6"/>
</dbReference>
<accession>A0A1Y5RUP7</accession>
<organism evidence="8 9">
    <name type="scientific">Oceanibacterium hippocampi</name>
    <dbReference type="NCBI Taxonomy" id="745714"/>
    <lineage>
        <taxon>Bacteria</taxon>
        <taxon>Pseudomonadati</taxon>
        <taxon>Pseudomonadota</taxon>
        <taxon>Alphaproteobacteria</taxon>
        <taxon>Sneathiellales</taxon>
        <taxon>Sneathiellaceae</taxon>
        <taxon>Oceanibacterium</taxon>
    </lineage>
</organism>
<dbReference type="PRINTS" id="PR01415">
    <property type="entry name" value="ANKYRIN"/>
</dbReference>
<feature type="region of interest" description="Disordered" evidence="6">
    <location>
        <begin position="355"/>
        <end position="377"/>
    </location>
</feature>
<evidence type="ECO:0000256" key="5">
    <source>
        <dbReference type="SAM" id="Coils"/>
    </source>
</evidence>
<keyword evidence="9" id="KW-1185">Reference proteome</keyword>
<dbReference type="Gene3D" id="1.25.40.10">
    <property type="entry name" value="Tetratricopeptide repeat domain"/>
    <property type="match status" value="1"/>
</dbReference>
<dbReference type="OrthoDB" id="9812708at2"/>
<feature type="coiled-coil region" evidence="5">
    <location>
        <begin position="427"/>
        <end position="576"/>
    </location>
</feature>
<feature type="region of interest" description="Disordered" evidence="6">
    <location>
        <begin position="584"/>
        <end position="604"/>
    </location>
</feature>
<dbReference type="InterPro" id="IPR019734">
    <property type="entry name" value="TPR_rpt"/>
</dbReference>
<feature type="repeat" description="ANK" evidence="3">
    <location>
        <begin position="790"/>
        <end position="822"/>
    </location>
</feature>
<feature type="repeat" description="ANK" evidence="3">
    <location>
        <begin position="856"/>
        <end position="888"/>
    </location>
</feature>
<protein>
    <submittedName>
        <fullName evidence="8">Phosphocholine transferase AnkX</fullName>
        <ecNumber evidence="8">2.7.1.-</ecNumber>
    </submittedName>
</protein>
<dbReference type="InterPro" id="IPR002110">
    <property type="entry name" value="Ankyrin_rpt"/>
</dbReference>
<feature type="repeat" description="ANK" evidence="3">
    <location>
        <begin position="922"/>
        <end position="954"/>
    </location>
</feature>
<dbReference type="RefSeq" id="WP_085882077.1">
    <property type="nucleotide sequence ID" value="NZ_FWFR01000001.1"/>
</dbReference>
<keyword evidence="8" id="KW-0808">Transferase</keyword>
<feature type="repeat" description="ANK" evidence="3">
    <location>
        <begin position="757"/>
        <end position="789"/>
    </location>
</feature>
<feature type="repeat" description="TPR" evidence="4">
    <location>
        <begin position="658"/>
        <end position="691"/>
    </location>
</feature>
<name>A0A1Y5RUP7_9PROT</name>
<dbReference type="InParanoid" id="A0A1Y5RUP7"/>
<sequence length="980" mass="103127">MAYTQHFGLRDAPFAASTMRHSLLALDANERLRRSIGRSLARAGAIYLLAGDSAATRTALLQALAEDRDGESRRIVLDAAGMGFEDLVHEAARLLDFRAPGKSGTDQAALLAFIMAECAAIRPPLILLNNADCAADDLFRGLARIFPASGPRERMPRVVLAGGDAFPARFEAAAPGDLLARRAETYTIGPLSIVEAEEFIDNCLEQVGHSSEGLFEPQAIVRLTEIGEGRPEAIARHAERGLIAASERGAPRVGAEHIVPEQVAVPLPPATSPAPKAEAAPAAIRPAAGDFHRPEDRPGLPPRKQPLPAKRRRGLLLAATILPPLVVAGLVLAVLTRSGWDIDRVAGLFQGSGSTAVNPSSAQPAADQAPAPAEADPMPVGTGLDVPMPDPEEVLRLRAETLEGAIDDLTANLGVVIGERDGLSVRLRTVKETEQALRSDLEAARQRIRDQAVAFGTTQRQLAEARSRLAEMESRLASVEAARGSAAELATGAESDARAAARSLAEAKAANDTLRAEIGTLRDDLDRLKTVADTVPGLKRDLARQKTLYEQADGKIARLEQQLATVTAERNRIMAAVADRPAAAVETPAAEQQIASPADPKKTELSPEVDTLLARAATLAENQQLTVPPGNNAVESYKAVLEQAPDNETALAALDRLKSDFLLWGRSAMARGEYDAALRQYRKALFVDPRNDEALEALNKAREKAGVAGATVTASADPTGLARPETGRAMTAAGSGDLSTLGAWLATGGDVNQRDGRGWTLLMHAAAEGQTETVDWLLDRGAELGRRDADGRTPLLRAVWDGRSSVVALLLEAGADVNARDGEGRTPLQVAAARGYEAMLGQLVAAGANLNSRDQDGQSPLIAAAVNGHVSAVATLIRAGADVNAADENGRTALLQAIARRQEPAARLLLQAGAEIDHADSTGETALMAAATMGEAALAEELLRRGADPTRVNAGGASAADIALRHGRITLAQRIARATN</sequence>
<keyword evidence="2 3" id="KW-0040">ANK repeat</keyword>
<proteinExistence type="predicted"/>
<feature type="region of interest" description="Disordered" evidence="6">
    <location>
        <begin position="288"/>
        <end position="308"/>
    </location>
</feature>
<evidence type="ECO:0000256" key="2">
    <source>
        <dbReference type="ARBA" id="ARBA00023043"/>
    </source>
</evidence>
<evidence type="ECO:0000256" key="3">
    <source>
        <dbReference type="PROSITE-ProRule" id="PRU00023"/>
    </source>
</evidence>
<keyword evidence="7" id="KW-0812">Transmembrane</keyword>
<dbReference type="Pfam" id="PF00023">
    <property type="entry name" value="Ank"/>
    <property type="match status" value="1"/>
</dbReference>
<evidence type="ECO:0000313" key="9">
    <source>
        <dbReference type="Proteomes" id="UP000193200"/>
    </source>
</evidence>
<feature type="transmembrane region" description="Helical" evidence="7">
    <location>
        <begin position="314"/>
        <end position="335"/>
    </location>
</feature>
<dbReference type="SUPFAM" id="SSF57997">
    <property type="entry name" value="Tropomyosin"/>
    <property type="match status" value="1"/>
</dbReference>
<dbReference type="Proteomes" id="UP000193200">
    <property type="component" value="Unassembled WGS sequence"/>
</dbReference>
<keyword evidence="1" id="KW-0677">Repeat</keyword>
<keyword evidence="4" id="KW-0802">TPR repeat</keyword>
<dbReference type="SMART" id="SM00248">
    <property type="entry name" value="ANK"/>
    <property type="match status" value="6"/>
</dbReference>
<dbReference type="EMBL" id="FWFR01000001">
    <property type="protein sequence ID" value="SLN25803.1"/>
    <property type="molecule type" value="Genomic_DNA"/>
</dbReference>
<dbReference type="Gene3D" id="1.25.40.20">
    <property type="entry name" value="Ankyrin repeat-containing domain"/>
    <property type="match status" value="3"/>
</dbReference>
<dbReference type="InterPro" id="IPR036770">
    <property type="entry name" value="Ankyrin_rpt-contain_sf"/>
</dbReference>
<evidence type="ECO:0000256" key="4">
    <source>
        <dbReference type="PROSITE-ProRule" id="PRU00339"/>
    </source>
</evidence>
<reference evidence="8 9" key="1">
    <citation type="submission" date="2017-03" db="EMBL/GenBank/DDBJ databases">
        <authorList>
            <person name="Afonso C.L."/>
            <person name="Miller P.J."/>
            <person name="Scott M.A."/>
            <person name="Spackman E."/>
            <person name="Goraichik I."/>
            <person name="Dimitrov K.M."/>
            <person name="Suarez D.L."/>
            <person name="Swayne D.E."/>
        </authorList>
    </citation>
    <scope>NUCLEOTIDE SEQUENCE [LARGE SCALE GENOMIC DNA]</scope>
    <source>
        <strain evidence="8 9">CECT 7691</strain>
    </source>
</reference>
<dbReference type="EC" id="2.7.1.-" evidence="8"/>
<evidence type="ECO:0000313" key="8">
    <source>
        <dbReference type="EMBL" id="SLN25803.1"/>
    </source>
</evidence>
<dbReference type="PANTHER" id="PTHR24171">
    <property type="entry name" value="ANKYRIN REPEAT DOMAIN-CONTAINING PROTEIN 39-RELATED"/>
    <property type="match status" value="1"/>
</dbReference>
<feature type="repeat" description="ANK" evidence="3">
    <location>
        <begin position="889"/>
        <end position="921"/>
    </location>
</feature>
<dbReference type="GO" id="GO:0016740">
    <property type="term" value="F:transferase activity"/>
    <property type="evidence" value="ECO:0007669"/>
    <property type="project" value="UniProtKB-KW"/>
</dbReference>
<keyword evidence="7" id="KW-1133">Transmembrane helix</keyword>
<dbReference type="PROSITE" id="PS50297">
    <property type="entry name" value="ANK_REP_REGION"/>
    <property type="match status" value="6"/>
</dbReference>
<dbReference type="SUPFAM" id="SSF48452">
    <property type="entry name" value="TPR-like"/>
    <property type="match status" value="1"/>
</dbReference>
<evidence type="ECO:0000256" key="1">
    <source>
        <dbReference type="ARBA" id="ARBA00022737"/>
    </source>
</evidence>
<feature type="compositionally biased region" description="Low complexity" evidence="6">
    <location>
        <begin position="359"/>
        <end position="377"/>
    </location>
</feature>
<dbReference type="AlphaFoldDB" id="A0A1Y5RUP7"/>